<keyword evidence="2" id="KW-0313">Glucose metabolism</keyword>
<sequence length="376" mass="40769">MRTRFPILIGTLNRKLPLFAEASCAGPGLASGWFDTENLSLEIADEENHIDNPSFLRAHPTLPFVFATSEVHDWHEGVISSIQVDPRDLKLTYRNKQAALGSCTAHCSVDGSGGYLLVTNFMIGNRPVQPGMGVVSFAIREDGSLGAPVSALKFSGSGPVEGRQDRSHPHCIFTTPDNRHVIVADLGTDSMLTIPFDETTGLLDETSISRCAVPAGSGPRHFIRHPRAPHIYLINEVSGTIDWFDVKPDGELSLRGTLSAREDGAKGRNDSSDLQITSDGRYLYAANRGDDTIAQFRIGPNGEPVLSGHIHAHGRCPRNLAITPDDRLLLVSNQYSDNIAAFTIEPESGVLVHRKNIEFGSPMSVVFPTWAGLTPA</sequence>
<organism evidence="3 4">
    <name type="scientific">Rhizobium grahamii</name>
    <dbReference type="NCBI Taxonomy" id="1120045"/>
    <lineage>
        <taxon>Bacteria</taxon>
        <taxon>Pseudomonadati</taxon>
        <taxon>Pseudomonadota</taxon>
        <taxon>Alphaproteobacteria</taxon>
        <taxon>Hyphomicrobiales</taxon>
        <taxon>Rhizobiaceae</taxon>
        <taxon>Rhizobium/Agrobacterium group</taxon>
        <taxon>Rhizobium</taxon>
    </lineage>
</organism>
<dbReference type="OrthoDB" id="9790815at2"/>
<proteinExistence type="inferred from homology"/>
<dbReference type="GO" id="GO:0017057">
    <property type="term" value="F:6-phosphogluconolactonase activity"/>
    <property type="evidence" value="ECO:0007669"/>
    <property type="project" value="TreeGrafter"/>
</dbReference>
<reference evidence="3 4" key="1">
    <citation type="submission" date="2019-08" db="EMBL/GenBank/DDBJ databases">
        <title>Prosopis cineraria nodule microbiome.</title>
        <authorList>
            <person name="Ali R."/>
            <person name="Chaluvadi S.R."/>
            <person name="Wang X."/>
        </authorList>
    </citation>
    <scope>NUCLEOTIDE SEQUENCE [LARGE SCALE GENOMIC DNA]</scope>
    <source>
        <strain evidence="3 4">BG7</strain>
    </source>
</reference>
<dbReference type="InterPro" id="IPR019405">
    <property type="entry name" value="Lactonase_7-beta_prop"/>
</dbReference>
<dbReference type="EMBL" id="CP043498">
    <property type="protein sequence ID" value="QFY60469.1"/>
    <property type="molecule type" value="Genomic_DNA"/>
</dbReference>
<evidence type="ECO:0000256" key="2">
    <source>
        <dbReference type="ARBA" id="ARBA00022526"/>
    </source>
</evidence>
<dbReference type="AlphaFoldDB" id="A0A5Q0C9W8"/>
<dbReference type="Pfam" id="PF10282">
    <property type="entry name" value="Lactonase"/>
    <property type="match status" value="1"/>
</dbReference>
<comment type="similarity">
    <text evidence="1">Belongs to the cycloisomerase 2 family.</text>
</comment>
<accession>A0A5Q0C9W8</accession>
<keyword evidence="2" id="KW-0119">Carbohydrate metabolism</keyword>
<name>A0A5Q0C9W8_9HYPH</name>
<dbReference type="GO" id="GO:0006006">
    <property type="term" value="P:glucose metabolic process"/>
    <property type="evidence" value="ECO:0007669"/>
    <property type="project" value="UniProtKB-KW"/>
</dbReference>
<dbReference type="InterPro" id="IPR011048">
    <property type="entry name" value="Haem_d1_sf"/>
</dbReference>
<dbReference type="GO" id="GO:0005829">
    <property type="term" value="C:cytosol"/>
    <property type="evidence" value="ECO:0007669"/>
    <property type="project" value="TreeGrafter"/>
</dbReference>
<dbReference type="InterPro" id="IPR015943">
    <property type="entry name" value="WD40/YVTN_repeat-like_dom_sf"/>
</dbReference>
<evidence type="ECO:0000313" key="3">
    <source>
        <dbReference type="EMBL" id="QFY60469.1"/>
    </source>
</evidence>
<dbReference type="Gene3D" id="2.130.10.10">
    <property type="entry name" value="YVTN repeat-like/Quinoprotein amine dehydrogenase"/>
    <property type="match status" value="1"/>
</dbReference>
<dbReference type="PANTHER" id="PTHR30344:SF1">
    <property type="entry name" value="6-PHOSPHOGLUCONOLACTONASE"/>
    <property type="match status" value="1"/>
</dbReference>
<evidence type="ECO:0000313" key="4">
    <source>
        <dbReference type="Proteomes" id="UP000326881"/>
    </source>
</evidence>
<protein>
    <submittedName>
        <fullName evidence="3">Lactonase family protein</fullName>
    </submittedName>
</protein>
<gene>
    <name evidence="3" type="ORF">FZ934_08525</name>
</gene>
<dbReference type="SUPFAM" id="SSF51004">
    <property type="entry name" value="C-terminal (heme d1) domain of cytochrome cd1-nitrite reductase"/>
    <property type="match status" value="1"/>
</dbReference>
<evidence type="ECO:0000256" key="1">
    <source>
        <dbReference type="ARBA" id="ARBA00005564"/>
    </source>
</evidence>
<dbReference type="InterPro" id="IPR050282">
    <property type="entry name" value="Cycloisomerase_2"/>
</dbReference>
<dbReference type="PANTHER" id="PTHR30344">
    <property type="entry name" value="6-PHOSPHOGLUCONOLACTONASE-RELATED"/>
    <property type="match status" value="1"/>
</dbReference>
<keyword evidence="4" id="KW-1185">Reference proteome</keyword>
<dbReference type="Proteomes" id="UP000326881">
    <property type="component" value="Chromosome"/>
</dbReference>
<dbReference type="KEGG" id="rgr:FZ934_08525"/>